<evidence type="ECO:0000256" key="1">
    <source>
        <dbReference type="ARBA" id="ARBA00004672"/>
    </source>
</evidence>
<sequence length="295" mass="32285">MSGFGLAGPPPAPAITGWNHLRTGKVRDLYTHESGELLIVASDRISAFDWVLPTEIPNKGAVLTQISLWWFEQLKHLVPNHIISTDVPAAVAGRAVIAKPLTMYPIECVARGYLTGSGWAEYKNDQKVCGNDLPAGLLDGSQLPNSIFTPATKAEIGNHDINIDFLAATKIVGTETATELRDLTLSIYDFAAGIAKERGIILADTKFEFGTDHHGELTLGDEVLTPDSSRFWDASVWQPGGSQPSFDKQYLRDYLVSSGWDRESNPPALPTEIVEKTAQRYTEAFARITGTEFKI</sequence>
<evidence type="ECO:0000256" key="4">
    <source>
        <dbReference type="ARBA" id="ARBA00022598"/>
    </source>
</evidence>
<evidence type="ECO:0000256" key="2">
    <source>
        <dbReference type="ARBA" id="ARBA00010190"/>
    </source>
</evidence>
<dbReference type="NCBIfam" id="TIGR00081">
    <property type="entry name" value="purC"/>
    <property type="match status" value="1"/>
</dbReference>
<feature type="domain" description="SAICAR synthetase/ADE2 N-terminal" evidence="8">
    <location>
        <begin position="21"/>
        <end position="265"/>
    </location>
</feature>
<dbReference type="InterPro" id="IPR001636">
    <property type="entry name" value="SAICAR_synth"/>
</dbReference>
<comment type="similarity">
    <text evidence="2">Belongs to the SAICAR synthetase family.</text>
</comment>
<dbReference type="PROSITE" id="PS01058">
    <property type="entry name" value="SAICAR_SYNTHETASE_2"/>
    <property type="match status" value="1"/>
</dbReference>
<dbReference type="FunFam" id="3.30.470.20:FF:000015">
    <property type="entry name" value="Phosphoribosylaminoimidazole-succinocarboxamide synthase"/>
    <property type="match status" value="1"/>
</dbReference>
<dbReference type="PROSITE" id="PS01057">
    <property type="entry name" value="SAICAR_SYNTHETASE_1"/>
    <property type="match status" value="1"/>
</dbReference>
<evidence type="ECO:0000256" key="5">
    <source>
        <dbReference type="ARBA" id="ARBA00022741"/>
    </source>
</evidence>
<proteinExistence type="inferred from homology"/>
<name>A0A6J6HP52_9ZZZZ</name>
<dbReference type="InterPro" id="IPR018236">
    <property type="entry name" value="SAICAR_synthetase_CS"/>
</dbReference>
<keyword evidence="6" id="KW-0658">Purine biosynthesis</keyword>
<keyword evidence="4" id="KW-0436">Ligase</keyword>
<keyword evidence="7" id="KW-0067">ATP-binding</keyword>
<dbReference type="EC" id="6.3.2.6" evidence="3"/>
<dbReference type="CDD" id="cd01414">
    <property type="entry name" value="SAICAR_synt_Sc"/>
    <property type="match status" value="1"/>
</dbReference>
<dbReference type="GO" id="GO:0005524">
    <property type="term" value="F:ATP binding"/>
    <property type="evidence" value="ECO:0007669"/>
    <property type="project" value="UniProtKB-KW"/>
</dbReference>
<dbReference type="Gene3D" id="3.30.470.20">
    <property type="entry name" value="ATP-grasp fold, B domain"/>
    <property type="match status" value="1"/>
</dbReference>
<accession>A0A6J6HP52</accession>
<evidence type="ECO:0000256" key="3">
    <source>
        <dbReference type="ARBA" id="ARBA00012217"/>
    </source>
</evidence>
<keyword evidence="5" id="KW-0547">Nucleotide-binding</keyword>
<protein>
    <recommendedName>
        <fullName evidence="3">phosphoribosylaminoimidazolesuccinocarboxamide synthase</fullName>
        <ecNumber evidence="3">6.3.2.6</ecNumber>
    </recommendedName>
</protein>
<dbReference type="PANTHER" id="PTHR43700:SF1">
    <property type="entry name" value="PHOSPHORIBOSYLAMINOIMIDAZOLE-SUCCINOCARBOXAMIDE SYNTHASE"/>
    <property type="match status" value="1"/>
</dbReference>
<dbReference type="GO" id="GO:0005737">
    <property type="term" value="C:cytoplasm"/>
    <property type="evidence" value="ECO:0007669"/>
    <property type="project" value="TreeGrafter"/>
</dbReference>
<dbReference type="GO" id="GO:0006189">
    <property type="term" value="P:'de novo' IMP biosynthetic process"/>
    <property type="evidence" value="ECO:0007669"/>
    <property type="project" value="UniProtKB-UniPathway"/>
</dbReference>
<dbReference type="NCBIfam" id="NF010568">
    <property type="entry name" value="PRK13961.1"/>
    <property type="match status" value="1"/>
</dbReference>
<dbReference type="SUPFAM" id="SSF56104">
    <property type="entry name" value="SAICAR synthase-like"/>
    <property type="match status" value="1"/>
</dbReference>
<dbReference type="GO" id="GO:0004639">
    <property type="term" value="F:phosphoribosylaminoimidazolesuccinocarboxamide synthase activity"/>
    <property type="evidence" value="ECO:0007669"/>
    <property type="project" value="UniProtKB-EC"/>
</dbReference>
<gene>
    <name evidence="9" type="ORF">UFOPK1852_00870</name>
</gene>
<evidence type="ECO:0000256" key="6">
    <source>
        <dbReference type="ARBA" id="ARBA00022755"/>
    </source>
</evidence>
<dbReference type="HAMAP" id="MF_00137">
    <property type="entry name" value="SAICAR_synth"/>
    <property type="match status" value="1"/>
</dbReference>
<dbReference type="Pfam" id="PF01259">
    <property type="entry name" value="SAICAR_synt"/>
    <property type="match status" value="1"/>
</dbReference>
<comment type="pathway">
    <text evidence="1">Purine metabolism; IMP biosynthesis via de novo pathway; 5-amino-1-(5-phospho-D-ribosyl)imidazole-4-carboxamide from 5-amino-1-(5-phospho-D-ribosyl)imidazole-4-carboxylate: step 1/2.</text>
</comment>
<evidence type="ECO:0000313" key="9">
    <source>
        <dbReference type="EMBL" id="CAB4614353.1"/>
    </source>
</evidence>
<evidence type="ECO:0000259" key="8">
    <source>
        <dbReference type="Pfam" id="PF01259"/>
    </source>
</evidence>
<dbReference type="PANTHER" id="PTHR43700">
    <property type="entry name" value="PHOSPHORIBOSYLAMINOIMIDAZOLE-SUCCINOCARBOXAMIDE SYNTHASE"/>
    <property type="match status" value="1"/>
</dbReference>
<organism evidence="9">
    <name type="scientific">freshwater metagenome</name>
    <dbReference type="NCBI Taxonomy" id="449393"/>
    <lineage>
        <taxon>unclassified sequences</taxon>
        <taxon>metagenomes</taxon>
        <taxon>ecological metagenomes</taxon>
    </lineage>
</organism>
<dbReference type="EMBL" id="CAEZUS010000141">
    <property type="protein sequence ID" value="CAB4614353.1"/>
    <property type="molecule type" value="Genomic_DNA"/>
</dbReference>
<dbReference type="UniPathway" id="UPA00074">
    <property type="reaction ID" value="UER00131"/>
</dbReference>
<dbReference type="InterPro" id="IPR028923">
    <property type="entry name" value="SAICAR_synt/ADE2_N"/>
</dbReference>
<dbReference type="Gene3D" id="3.30.200.20">
    <property type="entry name" value="Phosphorylase Kinase, domain 1"/>
    <property type="match status" value="1"/>
</dbReference>
<dbReference type="AlphaFoldDB" id="A0A6J6HP52"/>
<reference evidence="9" key="1">
    <citation type="submission" date="2020-05" db="EMBL/GenBank/DDBJ databases">
        <authorList>
            <person name="Chiriac C."/>
            <person name="Salcher M."/>
            <person name="Ghai R."/>
            <person name="Kavagutti S V."/>
        </authorList>
    </citation>
    <scope>NUCLEOTIDE SEQUENCE</scope>
</reference>
<evidence type="ECO:0000256" key="7">
    <source>
        <dbReference type="ARBA" id="ARBA00022840"/>
    </source>
</evidence>